<dbReference type="AlphaFoldDB" id="A0AAX6DG71"/>
<organism evidence="2 3">
    <name type="scientific">Iris pallida</name>
    <name type="common">Sweet iris</name>
    <dbReference type="NCBI Taxonomy" id="29817"/>
    <lineage>
        <taxon>Eukaryota</taxon>
        <taxon>Viridiplantae</taxon>
        <taxon>Streptophyta</taxon>
        <taxon>Embryophyta</taxon>
        <taxon>Tracheophyta</taxon>
        <taxon>Spermatophyta</taxon>
        <taxon>Magnoliopsida</taxon>
        <taxon>Liliopsida</taxon>
        <taxon>Asparagales</taxon>
        <taxon>Iridaceae</taxon>
        <taxon>Iridoideae</taxon>
        <taxon>Irideae</taxon>
        <taxon>Iris</taxon>
    </lineage>
</organism>
<evidence type="ECO:0000313" key="2">
    <source>
        <dbReference type="EMBL" id="KAJ6790728.1"/>
    </source>
</evidence>
<feature type="compositionally biased region" description="Polar residues" evidence="1">
    <location>
        <begin position="46"/>
        <end position="55"/>
    </location>
</feature>
<accession>A0AAX6DG71</accession>
<feature type="region of interest" description="Disordered" evidence="1">
    <location>
        <begin position="46"/>
        <end position="75"/>
    </location>
</feature>
<dbReference type="EMBL" id="JANAVB010045020">
    <property type="protein sequence ID" value="KAJ6790728.1"/>
    <property type="molecule type" value="Genomic_DNA"/>
</dbReference>
<dbReference type="Proteomes" id="UP001140949">
    <property type="component" value="Unassembled WGS sequence"/>
</dbReference>
<protein>
    <submittedName>
        <fullName evidence="2">Uncharacterized protein</fullName>
    </submittedName>
</protein>
<evidence type="ECO:0000313" key="3">
    <source>
        <dbReference type="Proteomes" id="UP001140949"/>
    </source>
</evidence>
<proteinExistence type="predicted"/>
<sequence length="117" mass="13005">MAATLINSPNLFSSSSRRSYFSNGLSGVVTCQKVSEAKSPIFTKNVPSGLSTRNRFSGIPRSSGSSSSDGNLEDPKALAQKEKACSLWILEERCAADWCWSYCCRFWFRKWTGVCWS</sequence>
<reference evidence="2" key="1">
    <citation type="journal article" date="2023" name="GigaByte">
        <title>Genome assembly of the bearded iris, Iris pallida Lam.</title>
        <authorList>
            <person name="Bruccoleri R.E."/>
            <person name="Oakeley E.J."/>
            <person name="Faust A.M.E."/>
            <person name="Altorfer M."/>
            <person name="Dessus-Babus S."/>
            <person name="Burckhardt D."/>
            <person name="Oertli M."/>
            <person name="Naumann U."/>
            <person name="Petersen F."/>
            <person name="Wong J."/>
        </authorList>
    </citation>
    <scope>NUCLEOTIDE SEQUENCE</scope>
    <source>
        <strain evidence="2">GSM-AAB239-AS_SAM_17_03QT</strain>
    </source>
</reference>
<gene>
    <name evidence="2" type="ORF">M6B38_247755</name>
</gene>
<keyword evidence="3" id="KW-1185">Reference proteome</keyword>
<feature type="compositionally biased region" description="Low complexity" evidence="1">
    <location>
        <begin position="57"/>
        <end position="70"/>
    </location>
</feature>
<reference evidence="2" key="2">
    <citation type="submission" date="2023-04" db="EMBL/GenBank/DDBJ databases">
        <authorList>
            <person name="Bruccoleri R.E."/>
            <person name="Oakeley E.J."/>
            <person name="Faust A.-M."/>
            <person name="Dessus-Babus S."/>
            <person name="Altorfer M."/>
            <person name="Burckhardt D."/>
            <person name="Oertli M."/>
            <person name="Naumann U."/>
            <person name="Petersen F."/>
            <person name="Wong J."/>
        </authorList>
    </citation>
    <scope>NUCLEOTIDE SEQUENCE</scope>
    <source>
        <strain evidence="2">GSM-AAB239-AS_SAM_17_03QT</strain>
        <tissue evidence="2">Leaf</tissue>
    </source>
</reference>
<evidence type="ECO:0000256" key="1">
    <source>
        <dbReference type="SAM" id="MobiDB-lite"/>
    </source>
</evidence>
<comment type="caution">
    <text evidence="2">The sequence shown here is derived from an EMBL/GenBank/DDBJ whole genome shotgun (WGS) entry which is preliminary data.</text>
</comment>
<name>A0AAX6DG71_IRIPA</name>